<feature type="domain" description="VWFA" evidence="1">
    <location>
        <begin position="110"/>
        <end position="288"/>
    </location>
</feature>
<gene>
    <name evidence="2" type="ORF">KP79_PYT03194</name>
</gene>
<dbReference type="Proteomes" id="UP000242188">
    <property type="component" value="Unassembled WGS sequence"/>
</dbReference>
<reference evidence="2 3" key="1">
    <citation type="journal article" date="2017" name="Nat. Ecol. Evol.">
        <title>Scallop genome provides insights into evolution of bilaterian karyotype and development.</title>
        <authorList>
            <person name="Wang S."/>
            <person name="Zhang J."/>
            <person name="Jiao W."/>
            <person name="Li J."/>
            <person name="Xun X."/>
            <person name="Sun Y."/>
            <person name="Guo X."/>
            <person name="Huan P."/>
            <person name="Dong B."/>
            <person name="Zhang L."/>
            <person name="Hu X."/>
            <person name="Sun X."/>
            <person name="Wang J."/>
            <person name="Zhao C."/>
            <person name="Wang Y."/>
            <person name="Wang D."/>
            <person name="Huang X."/>
            <person name="Wang R."/>
            <person name="Lv J."/>
            <person name="Li Y."/>
            <person name="Zhang Z."/>
            <person name="Liu B."/>
            <person name="Lu W."/>
            <person name="Hui Y."/>
            <person name="Liang J."/>
            <person name="Zhou Z."/>
            <person name="Hou R."/>
            <person name="Li X."/>
            <person name="Liu Y."/>
            <person name="Li H."/>
            <person name="Ning X."/>
            <person name="Lin Y."/>
            <person name="Zhao L."/>
            <person name="Xing Q."/>
            <person name="Dou J."/>
            <person name="Li Y."/>
            <person name="Mao J."/>
            <person name="Guo H."/>
            <person name="Dou H."/>
            <person name="Li T."/>
            <person name="Mu C."/>
            <person name="Jiang W."/>
            <person name="Fu Q."/>
            <person name="Fu X."/>
            <person name="Miao Y."/>
            <person name="Liu J."/>
            <person name="Yu Q."/>
            <person name="Li R."/>
            <person name="Liao H."/>
            <person name="Li X."/>
            <person name="Kong Y."/>
            <person name="Jiang Z."/>
            <person name="Chourrout D."/>
            <person name="Li R."/>
            <person name="Bao Z."/>
        </authorList>
    </citation>
    <scope>NUCLEOTIDE SEQUENCE [LARGE SCALE GENOMIC DNA]</scope>
    <source>
        <strain evidence="2 3">PY_sf001</strain>
    </source>
</reference>
<dbReference type="InterPro" id="IPR036465">
    <property type="entry name" value="vWFA_dom_sf"/>
</dbReference>
<dbReference type="OrthoDB" id="10256829at2759"/>
<dbReference type="InterPro" id="IPR002035">
    <property type="entry name" value="VWF_A"/>
</dbReference>
<dbReference type="PRINTS" id="PR00453">
    <property type="entry name" value="VWFADOMAIN"/>
</dbReference>
<dbReference type="Gene3D" id="3.40.50.410">
    <property type="entry name" value="von Willebrand factor, type A domain"/>
    <property type="match status" value="2"/>
</dbReference>
<sequence>MSALARLHHANLPVLVIYFRVGLYRGYFINGHCRLKSCFIAKYTIKGLESSQKAFLFGVNVWKLKHISFKFLERCSVGIVVLFTKVTSDGLKRHAGGDSDVQACGGKAADIMFVLDTSGSISYEDFRKEINFTRGVISIFDVSAERTHVGVISFSTKVIEEMGLGEIKNKDEVLERLTSSNIRYQGGGTHTGDALHSLWTDVFIPGVMRPEVSHIAIVLTDGMSYDMAKTKAEAMEVKGRGITVFVIGIGSNMSVDTQELTDIASEPTKNYMFQIANFDVLNSIKSELAFKACKQPPVTTPAPPVMNDNGDIVCVPKAALNLVFGFDITAIGTENAKFILQFIHTMFAELPKMSKRMTVSVISGGECDVQNGRGDALIDNAHSTDEIDHGLKSLSTKASNSIMKKMRLKFDRRARNKVGFLFLDKTLRNLELSQAEKEQKYAAFKKIDLYVIGVGDRVNKTQAESLTTGGHNYFHVDRYESINDVRGKVLCAIS</sequence>
<dbReference type="InterPro" id="IPR050525">
    <property type="entry name" value="ECM_Assembly_Org"/>
</dbReference>
<dbReference type="CDD" id="cd01450">
    <property type="entry name" value="vWFA_subfamily_ECM"/>
    <property type="match status" value="1"/>
</dbReference>
<dbReference type="PANTHER" id="PTHR24020:SF20">
    <property type="entry name" value="PH DOMAIN-CONTAINING PROTEIN"/>
    <property type="match status" value="1"/>
</dbReference>
<dbReference type="SUPFAM" id="SSF53300">
    <property type="entry name" value="vWA-like"/>
    <property type="match status" value="2"/>
</dbReference>
<evidence type="ECO:0000259" key="1">
    <source>
        <dbReference type="PROSITE" id="PS50234"/>
    </source>
</evidence>
<keyword evidence="2" id="KW-0176">Collagen</keyword>
<dbReference type="Pfam" id="PF00092">
    <property type="entry name" value="VWA"/>
    <property type="match status" value="1"/>
</dbReference>
<dbReference type="PROSITE" id="PS50234">
    <property type="entry name" value="VWFA"/>
    <property type="match status" value="1"/>
</dbReference>
<proteinExistence type="predicted"/>
<dbReference type="PANTHER" id="PTHR24020">
    <property type="entry name" value="COLLAGEN ALPHA"/>
    <property type="match status" value="1"/>
</dbReference>
<dbReference type="SMART" id="SM00327">
    <property type="entry name" value="VWA"/>
    <property type="match status" value="1"/>
</dbReference>
<accession>A0A210PIX1</accession>
<protein>
    <submittedName>
        <fullName evidence="2">Collagen alpha-1(XII) chain</fullName>
    </submittedName>
</protein>
<evidence type="ECO:0000313" key="2">
    <source>
        <dbReference type="EMBL" id="OWF36438.1"/>
    </source>
</evidence>
<comment type="caution">
    <text evidence="2">The sequence shown here is derived from an EMBL/GenBank/DDBJ whole genome shotgun (WGS) entry which is preliminary data.</text>
</comment>
<dbReference type="GO" id="GO:0005581">
    <property type="term" value="C:collagen trimer"/>
    <property type="evidence" value="ECO:0007669"/>
    <property type="project" value="UniProtKB-KW"/>
</dbReference>
<evidence type="ECO:0000313" key="3">
    <source>
        <dbReference type="Proteomes" id="UP000242188"/>
    </source>
</evidence>
<keyword evidence="3" id="KW-1185">Reference proteome</keyword>
<organism evidence="2 3">
    <name type="scientific">Mizuhopecten yessoensis</name>
    <name type="common">Japanese scallop</name>
    <name type="synonym">Patinopecten yessoensis</name>
    <dbReference type="NCBI Taxonomy" id="6573"/>
    <lineage>
        <taxon>Eukaryota</taxon>
        <taxon>Metazoa</taxon>
        <taxon>Spiralia</taxon>
        <taxon>Lophotrochozoa</taxon>
        <taxon>Mollusca</taxon>
        <taxon>Bivalvia</taxon>
        <taxon>Autobranchia</taxon>
        <taxon>Pteriomorphia</taxon>
        <taxon>Pectinida</taxon>
        <taxon>Pectinoidea</taxon>
        <taxon>Pectinidae</taxon>
        <taxon>Mizuhopecten</taxon>
    </lineage>
</organism>
<dbReference type="AlphaFoldDB" id="A0A210PIX1"/>
<dbReference type="EMBL" id="NEDP02076619">
    <property type="protein sequence ID" value="OWF36438.1"/>
    <property type="molecule type" value="Genomic_DNA"/>
</dbReference>
<name>A0A210PIX1_MIZYE</name>